<dbReference type="GO" id="GO:0004930">
    <property type="term" value="F:G protein-coupled receptor activity"/>
    <property type="evidence" value="ECO:0007669"/>
    <property type="project" value="UniProtKB-KW"/>
</dbReference>
<organism evidence="14 15">
    <name type="scientific">Galemys pyrenaicus</name>
    <name type="common">Iberian desman</name>
    <name type="synonym">Pyrenean desman</name>
    <dbReference type="NCBI Taxonomy" id="202257"/>
    <lineage>
        <taxon>Eukaryota</taxon>
        <taxon>Metazoa</taxon>
        <taxon>Chordata</taxon>
        <taxon>Craniata</taxon>
        <taxon>Vertebrata</taxon>
        <taxon>Euteleostomi</taxon>
        <taxon>Mammalia</taxon>
        <taxon>Eutheria</taxon>
        <taxon>Laurasiatheria</taxon>
        <taxon>Eulipotyphla</taxon>
        <taxon>Talpidae</taxon>
        <taxon>Galemys</taxon>
    </lineage>
</organism>
<feature type="transmembrane region" description="Helical" evidence="12">
    <location>
        <begin position="91"/>
        <end position="120"/>
    </location>
</feature>
<keyword evidence="15" id="KW-1185">Reference proteome</keyword>
<dbReference type="AlphaFoldDB" id="A0A8J6BEP0"/>
<evidence type="ECO:0000256" key="10">
    <source>
        <dbReference type="ARBA" id="ARBA00023170"/>
    </source>
</evidence>
<evidence type="ECO:0000313" key="14">
    <source>
        <dbReference type="EMBL" id="KAG8522319.1"/>
    </source>
</evidence>
<feature type="transmembrane region" description="Helical" evidence="12">
    <location>
        <begin position="588"/>
        <end position="605"/>
    </location>
</feature>
<comment type="subcellular location">
    <subcellularLocation>
        <location evidence="2">Cell membrane</location>
        <topology evidence="2">Multi-pass membrane protein</topology>
    </subcellularLocation>
</comment>
<feature type="transmembrane region" description="Helical" evidence="12">
    <location>
        <begin position="140"/>
        <end position="158"/>
    </location>
</feature>
<dbReference type="SUPFAM" id="SSF81321">
    <property type="entry name" value="Family A G protein-coupled receptor-like"/>
    <property type="match status" value="3"/>
</dbReference>
<dbReference type="CDD" id="cd15942">
    <property type="entry name" value="7tmA_OR10G6-like"/>
    <property type="match status" value="1"/>
</dbReference>
<dbReference type="PRINTS" id="PR00245">
    <property type="entry name" value="OLFACTORYR"/>
</dbReference>
<feature type="domain" description="G-protein coupled receptors family 1 profile" evidence="13">
    <location>
        <begin position="355"/>
        <end position="603"/>
    </location>
</feature>
<keyword evidence="4" id="KW-0716">Sensory transduction</keyword>
<dbReference type="InterPro" id="IPR050516">
    <property type="entry name" value="Olfactory_GPCR"/>
</dbReference>
<feature type="transmembrane region" description="Helical" evidence="12">
    <location>
        <begin position="238"/>
        <end position="259"/>
    </location>
</feature>
<feature type="transmembrane region" description="Helical" evidence="12">
    <location>
        <begin position="711"/>
        <end position="731"/>
    </location>
</feature>
<protein>
    <submittedName>
        <fullName evidence="14">Olfactory receptor 10G6</fullName>
    </submittedName>
</protein>
<evidence type="ECO:0000256" key="7">
    <source>
        <dbReference type="ARBA" id="ARBA00022989"/>
    </source>
</evidence>
<dbReference type="GO" id="GO:0005886">
    <property type="term" value="C:plasma membrane"/>
    <property type="evidence" value="ECO:0007669"/>
    <property type="project" value="UniProtKB-SubCell"/>
</dbReference>
<keyword evidence="11" id="KW-0807">Transducer</keyword>
<feature type="transmembrane region" description="Helical" evidence="12">
    <location>
        <begin position="674"/>
        <end position="699"/>
    </location>
</feature>
<evidence type="ECO:0000256" key="8">
    <source>
        <dbReference type="ARBA" id="ARBA00023040"/>
    </source>
</evidence>
<dbReference type="EMBL" id="JAGFMF010011443">
    <property type="protein sequence ID" value="KAG8522319.1"/>
    <property type="molecule type" value="Genomic_DNA"/>
</dbReference>
<keyword evidence="3" id="KW-1003">Cell membrane</keyword>
<dbReference type="Proteomes" id="UP000700334">
    <property type="component" value="Unassembled WGS sequence"/>
</dbReference>
<evidence type="ECO:0000313" key="15">
    <source>
        <dbReference type="Proteomes" id="UP000700334"/>
    </source>
</evidence>
<dbReference type="Pfam" id="PF13853">
    <property type="entry name" value="7tm_4"/>
    <property type="match status" value="2"/>
</dbReference>
<comment type="function">
    <text evidence="1">Putative odorant or sperm cell receptor.</text>
</comment>
<evidence type="ECO:0000256" key="11">
    <source>
        <dbReference type="ARBA" id="ARBA00023224"/>
    </source>
</evidence>
<dbReference type="OrthoDB" id="6151005at2759"/>
<proteinExistence type="predicted"/>
<evidence type="ECO:0000256" key="4">
    <source>
        <dbReference type="ARBA" id="ARBA00022606"/>
    </source>
</evidence>
<evidence type="ECO:0000256" key="2">
    <source>
        <dbReference type="ARBA" id="ARBA00004651"/>
    </source>
</evidence>
<keyword evidence="8" id="KW-0297">G-protein coupled receptor</keyword>
<feature type="transmembrane region" description="Helical" evidence="12">
    <location>
        <begin position="518"/>
        <end position="541"/>
    </location>
</feature>
<feature type="transmembrane region" description="Helical" evidence="12">
    <location>
        <begin position="617"/>
        <end position="637"/>
    </location>
</feature>
<dbReference type="PROSITE" id="PS50262">
    <property type="entry name" value="G_PROTEIN_RECEP_F1_2"/>
    <property type="match status" value="2"/>
</dbReference>
<keyword evidence="9 12" id="KW-0472">Membrane</keyword>
<keyword evidence="6" id="KW-0552">Olfaction</keyword>
<dbReference type="InterPro" id="IPR000276">
    <property type="entry name" value="GPCR_Rhodpsn"/>
</dbReference>
<feature type="transmembrane region" description="Helical" evidence="12">
    <location>
        <begin position="27"/>
        <end position="53"/>
    </location>
</feature>
<feature type="transmembrane region" description="Helical" evidence="12">
    <location>
        <begin position="340"/>
        <end position="363"/>
    </location>
</feature>
<dbReference type="InterPro" id="IPR000725">
    <property type="entry name" value="Olfact_rcpt"/>
</dbReference>
<feature type="transmembrane region" description="Helical" evidence="12">
    <location>
        <begin position="203"/>
        <end position="226"/>
    </location>
</feature>
<accession>A0A8J6BEP0</accession>
<dbReference type="PRINTS" id="PR00237">
    <property type="entry name" value="GPCRRHODOPSN"/>
</dbReference>
<keyword evidence="7 12" id="KW-1133">Transmembrane helix</keyword>
<evidence type="ECO:0000256" key="3">
    <source>
        <dbReference type="ARBA" id="ARBA00022475"/>
    </source>
</evidence>
<gene>
    <name evidence="14" type="ORF">J0S82_007927</name>
</gene>
<sequence length="838" mass="93524">MKSGNQTSVSYFILVGLHYPPQLGVPLFLAFLGIYVLTVSGNGIIILTILVDVRLHRPMYWFLCHLSFLDMTISTAIVPKMLAGFLLDSRIISFGGCVIQLFSFHFLGCTECFLYTLMAYDRFLAICKPLHYATIMTRSVCNYLAFGTWMGGTIHSLFQTSFIFRLPFCGPNRVDYFFCDIPAILRLVCADTTINELVTFVDIGFLALTCFGLILTSYGYIVAAILRIRSADGRRNAFSTCAAHLTVVIVYYVPCTFIYLRPGSQEPLDGVVAVFYTVITPLLNPIIYTLRNKEMKSALWRLVGPSLCERMALKTEDPNQTEVSYFFLESLMYTAEHPSLFFLLFFVTYAITVTGNLLILITVGSDHHLSSPMYHFLGHLSFLDACLSTVTVPKVMAGLLTLDGKVITFEGCVVQLYCFHFLASTECFLYTVMAYDRYLAICQPLHYPVAMNRQMCAGLAGATWATGAVHSAIHTFLTFRLSYCGPDHIAYFFCDIPPVLKLACADTTINKLVMLVNIGVVAAGCLILIIISYVFIVAAVLRIRSSESRQRAFSTCSSHLTVVLLYYMPPVCIYLLPSSSEVGAGAPAVFYTIVTPMLNPFIYTLRNKEVVSKDPENWIQFLLIWGLMIVYIVNITGNMRIIELNLMDPSLHTQMHFFLRNLSFLEWSFVVPKMLTITFTGNHTISFASCIILLLGCHYKTLISSQFCSQLMLASWLAGFLWVLFPIILVAKSTFLCPSARTGGFCAVHVSDTGSLALASISYACILATVFRVPVAAAHLTARTNPLFSRGVTRSGAACHLTPEATHLQSPRDKVKQVLRNALRWHRPMAMGDYKGHR</sequence>
<dbReference type="PANTHER" id="PTHR26452">
    <property type="entry name" value="OLFACTORY RECEPTOR"/>
    <property type="match status" value="1"/>
</dbReference>
<evidence type="ECO:0000256" key="12">
    <source>
        <dbReference type="SAM" id="Phobius"/>
    </source>
</evidence>
<name>A0A8J6BEP0_GALPY</name>
<feature type="transmembrane region" description="Helical" evidence="12">
    <location>
        <begin position="271"/>
        <end position="290"/>
    </location>
</feature>
<evidence type="ECO:0000256" key="9">
    <source>
        <dbReference type="ARBA" id="ARBA00023136"/>
    </source>
</evidence>
<evidence type="ECO:0000256" key="6">
    <source>
        <dbReference type="ARBA" id="ARBA00022725"/>
    </source>
</evidence>
<comment type="caution">
    <text evidence="14">The sequence shown here is derived from an EMBL/GenBank/DDBJ whole genome shotgun (WGS) entry which is preliminary data.</text>
</comment>
<keyword evidence="10 14" id="KW-0675">Receptor</keyword>
<feature type="transmembrane region" description="Helical" evidence="12">
    <location>
        <begin position="60"/>
        <end position="79"/>
    </location>
</feature>
<evidence type="ECO:0000259" key="13">
    <source>
        <dbReference type="PROSITE" id="PS50262"/>
    </source>
</evidence>
<dbReference type="FunFam" id="1.20.1070.10:FF:000001">
    <property type="entry name" value="Olfactory receptor"/>
    <property type="match status" value="2"/>
</dbReference>
<keyword evidence="5 12" id="KW-0812">Transmembrane</keyword>
<feature type="domain" description="G-protein coupled receptors family 1 profile" evidence="13">
    <location>
        <begin position="41"/>
        <end position="288"/>
    </location>
</feature>
<evidence type="ECO:0000256" key="1">
    <source>
        <dbReference type="ARBA" id="ARBA00003929"/>
    </source>
</evidence>
<feature type="transmembrane region" description="Helical" evidence="12">
    <location>
        <begin position="553"/>
        <end position="576"/>
    </location>
</feature>
<dbReference type="Gene3D" id="1.20.1070.10">
    <property type="entry name" value="Rhodopsin 7-helix transmembrane proteins"/>
    <property type="match status" value="2"/>
</dbReference>
<evidence type="ECO:0000256" key="5">
    <source>
        <dbReference type="ARBA" id="ARBA00022692"/>
    </source>
</evidence>
<dbReference type="InterPro" id="IPR017452">
    <property type="entry name" value="GPCR_Rhodpsn_7TM"/>
</dbReference>
<dbReference type="GO" id="GO:0004984">
    <property type="term" value="F:olfactory receptor activity"/>
    <property type="evidence" value="ECO:0007669"/>
    <property type="project" value="InterPro"/>
</dbReference>
<reference evidence="14" key="1">
    <citation type="journal article" date="2021" name="Evol. Appl.">
        <title>The genome of the Pyrenean desman and the effects of bottlenecks and inbreeding on the genomic landscape of an endangered species.</title>
        <authorList>
            <person name="Escoda L."/>
            <person name="Castresana J."/>
        </authorList>
    </citation>
    <scope>NUCLEOTIDE SEQUENCE</scope>
    <source>
        <strain evidence="14">IBE-C5619</strain>
    </source>
</reference>